<accession>A0ABY9TID0</accession>
<organism evidence="5 6">
    <name type="scientific">Thalassotalea nanhaiensis</name>
    <dbReference type="NCBI Taxonomy" id="3065648"/>
    <lineage>
        <taxon>Bacteria</taxon>
        <taxon>Pseudomonadati</taxon>
        <taxon>Pseudomonadota</taxon>
        <taxon>Gammaproteobacteria</taxon>
        <taxon>Alteromonadales</taxon>
        <taxon>Colwelliaceae</taxon>
        <taxon>Thalassotalea</taxon>
    </lineage>
</organism>
<evidence type="ECO:0000256" key="1">
    <source>
        <dbReference type="ARBA" id="ARBA00022515"/>
    </source>
</evidence>
<gene>
    <name evidence="4 5" type="primary">priB</name>
    <name evidence="5" type="ORF">RI845_16695</name>
</gene>
<protein>
    <recommendedName>
        <fullName evidence="4">Replication restart protein PriB</fullName>
    </recommendedName>
</protein>
<dbReference type="RefSeq" id="WP_348387308.1">
    <property type="nucleotide sequence ID" value="NZ_CP134146.1"/>
</dbReference>
<dbReference type="HAMAP" id="MF_00720">
    <property type="entry name" value="PriB"/>
    <property type="match status" value="1"/>
</dbReference>
<evidence type="ECO:0000256" key="2">
    <source>
        <dbReference type="ARBA" id="ARBA00022705"/>
    </source>
</evidence>
<dbReference type="InterPro" id="IPR000424">
    <property type="entry name" value="Primosome_PriB/ssb"/>
</dbReference>
<keyword evidence="1 4" id="KW-0639">Primosome</keyword>
<dbReference type="PIRSF" id="PIRSF003135">
    <property type="entry name" value="Primosomal_n"/>
    <property type="match status" value="1"/>
</dbReference>
<keyword evidence="6" id="KW-1185">Reference proteome</keyword>
<dbReference type="Gene3D" id="2.40.50.140">
    <property type="entry name" value="Nucleic acid-binding proteins"/>
    <property type="match status" value="1"/>
</dbReference>
<keyword evidence="3 4" id="KW-0238">DNA-binding</keyword>
<dbReference type="Proteomes" id="UP001248581">
    <property type="component" value="Chromosome"/>
</dbReference>
<dbReference type="EMBL" id="CP134146">
    <property type="protein sequence ID" value="WNC68151.1"/>
    <property type="molecule type" value="Genomic_DNA"/>
</dbReference>
<proteinExistence type="inferred from homology"/>
<evidence type="ECO:0000256" key="3">
    <source>
        <dbReference type="ARBA" id="ARBA00023125"/>
    </source>
</evidence>
<name>A0ABY9TID0_9GAMM</name>
<evidence type="ECO:0000313" key="6">
    <source>
        <dbReference type="Proteomes" id="UP001248581"/>
    </source>
</evidence>
<dbReference type="NCBIfam" id="TIGR04418">
    <property type="entry name" value="PriB_gamma"/>
    <property type="match status" value="1"/>
</dbReference>
<reference evidence="6" key="1">
    <citation type="submission" date="2023-09" db="EMBL/GenBank/DDBJ databases">
        <authorList>
            <person name="Li S."/>
            <person name="Li X."/>
            <person name="Zhang C."/>
            <person name="Zhao Z."/>
        </authorList>
    </citation>
    <scope>NUCLEOTIDE SEQUENCE [LARGE SCALE GENOMIC DNA]</scope>
    <source>
        <strain evidence="6">SQ345</strain>
    </source>
</reference>
<dbReference type="SUPFAM" id="SSF50249">
    <property type="entry name" value="Nucleic acid-binding proteins"/>
    <property type="match status" value="1"/>
</dbReference>
<comment type="similarity">
    <text evidence="4">Belongs to the PriB family.</text>
</comment>
<evidence type="ECO:0000313" key="5">
    <source>
        <dbReference type="EMBL" id="WNC68151.1"/>
    </source>
</evidence>
<sequence>MTENCLTLVGSVVKAPDVSISPAGIAHIKFSLEHRSMQMEDGLNRQVFVRMQVVATGQWSQKISRELIAGSNVRVNGFINRHETRNGNPILVLHASQIEMIK</sequence>
<dbReference type="InterPro" id="IPR023646">
    <property type="entry name" value="Prisomal_replication_PriB"/>
</dbReference>
<dbReference type="PROSITE" id="PS50935">
    <property type="entry name" value="SSB"/>
    <property type="match status" value="1"/>
</dbReference>
<dbReference type="Pfam" id="PF22657">
    <property type="entry name" value="SSB_1"/>
    <property type="match status" value="1"/>
</dbReference>
<dbReference type="InterPro" id="IPR012340">
    <property type="entry name" value="NA-bd_OB-fold"/>
</dbReference>
<keyword evidence="2 4" id="KW-0235">DNA replication</keyword>
<comment type="function">
    <text evidence="4">Involved in the restart of stalled replication forks, which reloads the replicative helicase on sites other than the origin of replication; the PriA-PriB pathway is the major replication restart pathway. During primosome assembly it facilitates complex formation between PriA and DnaT on DNA; stabilizes PriA on DNA. Stimulates the DNA unwinding activity of PriA helicase.</text>
</comment>
<evidence type="ECO:0000256" key="4">
    <source>
        <dbReference type="HAMAP-Rule" id="MF_00720"/>
    </source>
</evidence>
<comment type="subunit">
    <text evidence="4">Homodimer. Interacts with PriA and DnaT. Component of the replication restart primosome. Primosome assembly occurs via a 'hand-off' mechanism. PriA binds to replication forks, subsequently PriB then DnaT bind; DnaT then displaces ssDNA to generate the helicase loading substrate.</text>
</comment>